<proteinExistence type="predicted"/>
<sequence length="103" mass="10735">MKIIAILTVALATLAACAPVHKREPQGVDANVSDGGEAQEIIDFALGHGIDIGLDLGVDVAHLQPPVRKREPQGRDIDLDIAAGLDVDIGLDLGLDLGVDESH</sequence>
<protein>
    <submittedName>
        <fullName evidence="1">Uncharacterized protein</fullName>
    </submittedName>
</protein>
<organism evidence="1 2">
    <name type="scientific">Coemansia nantahalensis</name>
    <dbReference type="NCBI Taxonomy" id="2789366"/>
    <lineage>
        <taxon>Eukaryota</taxon>
        <taxon>Fungi</taxon>
        <taxon>Fungi incertae sedis</taxon>
        <taxon>Zoopagomycota</taxon>
        <taxon>Kickxellomycotina</taxon>
        <taxon>Kickxellomycetes</taxon>
        <taxon>Kickxellales</taxon>
        <taxon>Kickxellaceae</taxon>
        <taxon>Coemansia</taxon>
    </lineage>
</organism>
<evidence type="ECO:0000313" key="2">
    <source>
        <dbReference type="Proteomes" id="UP001140234"/>
    </source>
</evidence>
<evidence type="ECO:0000313" key="1">
    <source>
        <dbReference type="EMBL" id="KAJ2766557.1"/>
    </source>
</evidence>
<comment type="caution">
    <text evidence="1">The sequence shown here is derived from an EMBL/GenBank/DDBJ whole genome shotgun (WGS) entry which is preliminary data.</text>
</comment>
<dbReference type="EMBL" id="JANBUJ010001663">
    <property type="protein sequence ID" value="KAJ2766557.1"/>
    <property type="molecule type" value="Genomic_DNA"/>
</dbReference>
<accession>A0ACC1JSQ6</accession>
<dbReference type="Proteomes" id="UP001140234">
    <property type="component" value="Unassembled WGS sequence"/>
</dbReference>
<gene>
    <name evidence="1" type="ORF">IWQ57_004311</name>
</gene>
<reference evidence="1" key="1">
    <citation type="submission" date="2022-07" db="EMBL/GenBank/DDBJ databases">
        <title>Phylogenomic reconstructions and comparative analyses of Kickxellomycotina fungi.</title>
        <authorList>
            <person name="Reynolds N.K."/>
            <person name="Stajich J.E."/>
            <person name="Barry K."/>
            <person name="Grigoriev I.V."/>
            <person name="Crous P."/>
            <person name="Smith M.E."/>
        </authorList>
    </citation>
    <scope>NUCLEOTIDE SEQUENCE</scope>
    <source>
        <strain evidence="1">CBS 109366</strain>
    </source>
</reference>
<name>A0ACC1JSQ6_9FUNG</name>
<keyword evidence="2" id="KW-1185">Reference proteome</keyword>